<evidence type="ECO:0000256" key="7">
    <source>
        <dbReference type="ARBA" id="ARBA00023143"/>
    </source>
</evidence>
<sequence precursor="true">MKHLLPILLIAVTALAAAKKPKAPVPSPLDRFVGDARARSAEAPPAAAGGIWTPGSRLADAARDLKASQVDDVITVLVVENASAVAKGTTKTARTSSTRNSVSALAGITKAAGPWANLAGVNGDTQLAGEGATTRDVVISTTLTARVSGVLPNGAMLVEATKEVEVNSEHQVITVRGIVRPADVASDNTVRSDRLGQLEVRVNGKGVVGDAIRRPFILYRILLGLLPF</sequence>
<keyword evidence="5 9" id="KW-0732">Signal</keyword>
<evidence type="ECO:0000256" key="2">
    <source>
        <dbReference type="ARBA" id="ARBA00004117"/>
    </source>
</evidence>
<evidence type="ECO:0000256" key="9">
    <source>
        <dbReference type="SAM" id="SignalP"/>
    </source>
</evidence>
<dbReference type="PRINTS" id="PR01008">
    <property type="entry name" value="FLGLRINGFLGH"/>
</dbReference>
<dbReference type="PANTHER" id="PTHR34933">
    <property type="entry name" value="FLAGELLAR L-RING PROTEIN"/>
    <property type="match status" value="1"/>
</dbReference>
<dbReference type="GO" id="GO:0009279">
    <property type="term" value="C:cell outer membrane"/>
    <property type="evidence" value="ECO:0007669"/>
    <property type="project" value="UniProtKB-SubCell"/>
</dbReference>
<dbReference type="GO" id="GO:0009427">
    <property type="term" value="C:bacterial-type flagellum basal body, distal rod, L ring"/>
    <property type="evidence" value="ECO:0007669"/>
    <property type="project" value="InterPro"/>
</dbReference>
<reference evidence="10" key="1">
    <citation type="submission" date="2006-10" db="EMBL/GenBank/DDBJ databases">
        <title>Complete sequence of Solibacter usitatus Ellin6076.</title>
        <authorList>
            <consortium name="US DOE Joint Genome Institute"/>
            <person name="Copeland A."/>
            <person name="Lucas S."/>
            <person name="Lapidus A."/>
            <person name="Barry K."/>
            <person name="Detter J.C."/>
            <person name="Glavina del Rio T."/>
            <person name="Hammon N."/>
            <person name="Israni S."/>
            <person name="Dalin E."/>
            <person name="Tice H."/>
            <person name="Pitluck S."/>
            <person name="Thompson L.S."/>
            <person name="Brettin T."/>
            <person name="Bruce D."/>
            <person name="Han C."/>
            <person name="Tapia R."/>
            <person name="Gilna P."/>
            <person name="Schmutz J."/>
            <person name="Larimer F."/>
            <person name="Land M."/>
            <person name="Hauser L."/>
            <person name="Kyrpides N."/>
            <person name="Mikhailova N."/>
            <person name="Janssen P.H."/>
            <person name="Kuske C.R."/>
            <person name="Richardson P."/>
        </authorList>
    </citation>
    <scope>NUCLEOTIDE SEQUENCE</scope>
    <source>
        <strain evidence="10">Ellin6076</strain>
    </source>
</reference>
<evidence type="ECO:0000256" key="1">
    <source>
        <dbReference type="ARBA" id="ARBA00002591"/>
    </source>
</evidence>
<gene>
    <name evidence="10" type="ordered locus">Acid_7451</name>
</gene>
<dbReference type="AlphaFoldDB" id="Q01PR1"/>
<comment type="function">
    <text evidence="1">Assembles around the rod to form the L-ring and probably protects the motor/basal body from shearing forces during rotation.</text>
</comment>
<protein>
    <submittedName>
        <fullName evidence="10">Flagellar L-ring protein</fullName>
    </submittedName>
</protein>
<dbReference type="GO" id="GO:0003774">
    <property type="term" value="F:cytoskeletal motor activity"/>
    <property type="evidence" value="ECO:0007669"/>
    <property type="project" value="InterPro"/>
</dbReference>
<proteinExistence type="inferred from homology"/>
<evidence type="ECO:0000256" key="4">
    <source>
        <dbReference type="ARBA" id="ARBA00006929"/>
    </source>
</evidence>
<comment type="similarity">
    <text evidence="4">Belongs to the FlgH family.</text>
</comment>
<organism evidence="10">
    <name type="scientific">Solibacter usitatus (strain Ellin6076)</name>
    <dbReference type="NCBI Taxonomy" id="234267"/>
    <lineage>
        <taxon>Bacteria</taxon>
        <taxon>Pseudomonadati</taxon>
        <taxon>Acidobacteriota</taxon>
        <taxon>Terriglobia</taxon>
        <taxon>Bryobacterales</taxon>
        <taxon>Solibacteraceae</taxon>
        <taxon>Candidatus Solibacter</taxon>
    </lineage>
</organism>
<dbReference type="InParanoid" id="Q01PR1"/>
<evidence type="ECO:0000256" key="5">
    <source>
        <dbReference type="ARBA" id="ARBA00022729"/>
    </source>
</evidence>
<dbReference type="FunCoup" id="Q01PR1">
    <property type="interactions" value="84"/>
</dbReference>
<dbReference type="PANTHER" id="PTHR34933:SF1">
    <property type="entry name" value="FLAGELLAR L-RING PROTEIN"/>
    <property type="match status" value="1"/>
</dbReference>
<evidence type="ECO:0000256" key="8">
    <source>
        <dbReference type="ARBA" id="ARBA00023237"/>
    </source>
</evidence>
<dbReference type="EMBL" id="CP000473">
    <property type="protein sequence ID" value="ABJ88359.1"/>
    <property type="molecule type" value="Genomic_DNA"/>
</dbReference>
<keyword evidence="8" id="KW-0998">Cell outer membrane</keyword>
<dbReference type="Pfam" id="PF02107">
    <property type="entry name" value="FlgH"/>
    <property type="match status" value="1"/>
</dbReference>
<keyword evidence="10" id="KW-0282">Flagellum</keyword>
<keyword evidence="10" id="KW-0969">Cilium</keyword>
<comment type="subcellular location">
    <subcellularLocation>
        <location evidence="2">Bacterial flagellum basal body</location>
    </subcellularLocation>
    <subcellularLocation>
        <location evidence="3">Cell outer membrane</location>
    </subcellularLocation>
</comment>
<accession>Q01PR1</accession>
<dbReference type="STRING" id="234267.Acid_7451"/>
<dbReference type="KEGG" id="sus:Acid_7451"/>
<name>Q01PR1_SOLUE</name>
<dbReference type="GO" id="GO:0071973">
    <property type="term" value="P:bacterial-type flagellum-dependent cell motility"/>
    <property type="evidence" value="ECO:0007669"/>
    <property type="project" value="InterPro"/>
</dbReference>
<keyword evidence="10" id="KW-0966">Cell projection</keyword>
<evidence type="ECO:0000256" key="6">
    <source>
        <dbReference type="ARBA" id="ARBA00023136"/>
    </source>
</evidence>
<keyword evidence="7" id="KW-0975">Bacterial flagellum</keyword>
<keyword evidence="6" id="KW-0472">Membrane</keyword>
<evidence type="ECO:0000313" key="10">
    <source>
        <dbReference type="EMBL" id="ABJ88359.1"/>
    </source>
</evidence>
<dbReference type="InterPro" id="IPR000527">
    <property type="entry name" value="Flag_Lring"/>
</dbReference>
<dbReference type="OrthoDB" id="118146at2"/>
<evidence type="ECO:0000256" key="3">
    <source>
        <dbReference type="ARBA" id="ARBA00004442"/>
    </source>
</evidence>
<dbReference type="HOGENOM" id="CLU_069313_1_0_0"/>
<dbReference type="eggNOG" id="COG2063">
    <property type="taxonomic scope" value="Bacteria"/>
</dbReference>
<feature type="signal peptide" evidence="9">
    <location>
        <begin position="1"/>
        <end position="16"/>
    </location>
</feature>
<feature type="chain" id="PRO_5004162326" evidence="9">
    <location>
        <begin position="17"/>
        <end position="228"/>
    </location>
</feature>